<dbReference type="InterPro" id="IPR043504">
    <property type="entry name" value="Peptidase_S1_PA_chymotrypsin"/>
</dbReference>
<keyword evidence="2" id="KW-0325">Glycoprotein</keyword>
<dbReference type="Gene3D" id="2.40.10.10">
    <property type="entry name" value="Trypsin-like serine proteases"/>
    <property type="match status" value="2"/>
</dbReference>
<gene>
    <name evidence="7" type="primary">CSON010170</name>
</gene>
<feature type="domain" description="Peptidase S1" evidence="5">
    <location>
        <begin position="283"/>
        <end position="552"/>
    </location>
</feature>
<dbReference type="InterPro" id="IPR009003">
    <property type="entry name" value="Peptidase_S1_PA"/>
</dbReference>
<dbReference type="GO" id="GO:0004252">
    <property type="term" value="F:serine-type endopeptidase activity"/>
    <property type="evidence" value="ECO:0007669"/>
    <property type="project" value="InterPro"/>
</dbReference>
<evidence type="ECO:0000256" key="3">
    <source>
        <dbReference type="ARBA" id="ARBA00024195"/>
    </source>
</evidence>
<dbReference type="AlphaFoldDB" id="A0A336LLP5"/>
<evidence type="ECO:0000256" key="2">
    <source>
        <dbReference type="ARBA" id="ARBA00023180"/>
    </source>
</evidence>
<dbReference type="Pfam" id="PF00089">
    <property type="entry name" value="Trypsin"/>
    <property type="match status" value="1"/>
</dbReference>
<feature type="signal peptide" evidence="4">
    <location>
        <begin position="1"/>
        <end position="18"/>
    </location>
</feature>
<protein>
    <submittedName>
        <fullName evidence="7">CSON010170 protein</fullName>
    </submittedName>
</protein>
<reference evidence="6" key="1">
    <citation type="submission" date="2018-04" db="EMBL/GenBank/DDBJ databases">
        <authorList>
            <person name="Go L.Y."/>
            <person name="Mitchell J.A."/>
        </authorList>
    </citation>
    <scope>NUCLEOTIDE SEQUENCE</scope>
    <source>
        <tissue evidence="6">Whole organism</tissue>
    </source>
</reference>
<dbReference type="SUPFAM" id="SSF50494">
    <property type="entry name" value="Trypsin-like serine proteases"/>
    <property type="match status" value="3"/>
</dbReference>
<evidence type="ECO:0000313" key="7">
    <source>
        <dbReference type="EMBL" id="SSX18635.1"/>
    </source>
</evidence>
<evidence type="ECO:0000313" key="6">
    <source>
        <dbReference type="EMBL" id="SSW98249.1"/>
    </source>
</evidence>
<evidence type="ECO:0000259" key="5">
    <source>
        <dbReference type="PROSITE" id="PS50240"/>
    </source>
</evidence>
<accession>A0A336LLP5</accession>
<dbReference type="SMART" id="SM00020">
    <property type="entry name" value="Tryp_SPc"/>
    <property type="match status" value="1"/>
</dbReference>
<dbReference type="FunFam" id="2.40.10.10:FF:000068">
    <property type="entry name" value="transmembrane protease serine 2"/>
    <property type="match status" value="1"/>
</dbReference>
<dbReference type="EMBL" id="UFQT01000040">
    <property type="protein sequence ID" value="SSX18635.1"/>
    <property type="molecule type" value="Genomic_DNA"/>
</dbReference>
<comment type="similarity">
    <text evidence="3">Belongs to the peptidase S1 family. CLIP subfamily.</text>
</comment>
<name>A0A336LLP5_CULSO</name>
<evidence type="ECO:0000256" key="1">
    <source>
        <dbReference type="ARBA" id="ARBA00023157"/>
    </source>
</evidence>
<dbReference type="EMBL" id="UFQS01000040">
    <property type="protein sequence ID" value="SSW98249.1"/>
    <property type="molecule type" value="Genomic_DNA"/>
</dbReference>
<keyword evidence="4" id="KW-0732">Signal</keyword>
<dbReference type="GO" id="GO:0006508">
    <property type="term" value="P:proteolysis"/>
    <property type="evidence" value="ECO:0007669"/>
    <property type="project" value="InterPro"/>
</dbReference>
<dbReference type="InterPro" id="IPR001254">
    <property type="entry name" value="Trypsin_dom"/>
</dbReference>
<dbReference type="VEuPathDB" id="VectorBase:CSON010170"/>
<evidence type="ECO:0000256" key="4">
    <source>
        <dbReference type="SAM" id="SignalP"/>
    </source>
</evidence>
<dbReference type="InterPro" id="IPR001314">
    <property type="entry name" value="Peptidase_S1A"/>
</dbReference>
<proteinExistence type="inferred from homology"/>
<reference evidence="7" key="2">
    <citation type="submission" date="2018-07" db="EMBL/GenBank/DDBJ databases">
        <authorList>
            <person name="Quirk P.G."/>
            <person name="Krulwich T.A."/>
        </authorList>
    </citation>
    <scope>NUCLEOTIDE SEQUENCE</scope>
</reference>
<dbReference type="InterPro" id="IPR051487">
    <property type="entry name" value="Ser/Thr_Proteases_Immune/Dev"/>
</dbReference>
<organism evidence="7">
    <name type="scientific">Culicoides sonorensis</name>
    <name type="common">Biting midge</name>
    <dbReference type="NCBI Taxonomy" id="179676"/>
    <lineage>
        <taxon>Eukaryota</taxon>
        <taxon>Metazoa</taxon>
        <taxon>Ecdysozoa</taxon>
        <taxon>Arthropoda</taxon>
        <taxon>Hexapoda</taxon>
        <taxon>Insecta</taxon>
        <taxon>Pterygota</taxon>
        <taxon>Neoptera</taxon>
        <taxon>Endopterygota</taxon>
        <taxon>Diptera</taxon>
        <taxon>Nematocera</taxon>
        <taxon>Chironomoidea</taxon>
        <taxon>Ceratopogonidae</taxon>
        <taxon>Ceratopogoninae</taxon>
        <taxon>Culicoides</taxon>
        <taxon>Monoculicoides</taxon>
    </lineage>
</organism>
<dbReference type="PANTHER" id="PTHR24256">
    <property type="entry name" value="TRYPTASE-RELATED"/>
    <property type="match status" value="1"/>
</dbReference>
<dbReference type="PROSITE" id="PS50240">
    <property type="entry name" value="TRYPSIN_DOM"/>
    <property type="match status" value="1"/>
</dbReference>
<dbReference type="CDD" id="cd00190">
    <property type="entry name" value="Tryp_SPc"/>
    <property type="match status" value="1"/>
</dbReference>
<feature type="chain" id="PRO_5033778170" evidence="4">
    <location>
        <begin position="19"/>
        <end position="775"/>
    </location>
</feature>
<sequence>MIVLHIILLLFCFTDSYTQFVPLFKHESLKVDTEVPLEISYTEKLSDCPLKYFKYGGSTLISSTALDLNNHHIFSHYVLLGEIPSLVNAQHESNIGLSAKIKPKCIGLIISTTWILIEKECVLHDDPSVYKIRTGVNKFGEWNKKEGELIDVVRIVTQPTTTKFVLLETKEINIDINVSPVCLWTQSTSIFDTVSKINFESKKFSLEENVITFDWRNNNTKLFETSYLQKYLVFGSRLVPFVILPENQLDINGLKWIEKNTNFSFQGYDCATRFINQRFFEPYVSRATSYNDEEAQQIIPLNALIQSSKRFYRALITWQDSDHTCIGSLISDRHVIATANCISKLSEFPSKIVLQYNPYNELEYTESVNIKSIKIHPGYNNKNFVNDIALIKLNDSVALKNGNIHPACIPNFDIEKLGKPHRQTGKDVKNCPNFLYDGDKCSSKKDNFGSVKLIISNVTSRDACEKIYKKRGIDIDHIDEISQFCSGNLMNLVPDTCETDIGGSVGREIFLHNHYFHFLFGMISYGKDCGFGTPSLVTRLSHFIPWLNKEMFGFEMSNLTEDANHSPIVKTDQPKEVSVLLKFNDKNKKACMGVVIGNQSILTHKNCIQDAGSLADAKITLLDSNNNSVTTSIKEFNEESSFVNISFNNQLPMSSNEPINVWNKNDTIPFKLMVEGVDPTFAMEKFEVFALFPDVCYINYNITLAKGEFCIESLFDESEKDLLNGSPVWQYFNDWLEEEKTHESKFGLLVGLVKKTWKETNKIIAIVKTLSQSMR</sequence>
<dbReference type="PRINTS" id="PR00722">
    <property type="entry name" value="CHYMOTRYPSIN"/>
</dbReference>
<keyword evidence="1" id="KW-1015">Disulfide bond</keyword>